<evidence type="ECO:0000313" key="2">
    <source>
        <dbReference type="EMBL" id="BAJ62275.1"/>
    </source>
</evidence>
<keyword evidence="2" id="KW-0328">Glycosyltransferase</keyword>
<dbReference type="EC" id="2.4.-.-" evidence="2"/>
<dbReference type="InParanoid" id="E8MZU0"/>
<dbReference type="Pfam" id="PF13692">
    <property type="entry name" value="Glyco_trans_1_4"/>
    <property type="match status" value="1"/>
</dbReference>
<dbReference type="OrthoDB" id="9802525at2"/>
<dbReference type="GO" id="GO:0016757">
    <property type="term" value="F:glycosyltransferase activity"/>
    <property type="evidence" value="ECO:0007669"/>
    <property type="project" value="UniProtKB-KW"/>
</dbReference>
<evidence type="ECO:0000259" key="1">
    <source>
        <dbReference type="Pfam" id="PF13439"/>
    </source>
</evidence>
<dbReference type="AlphaFoldDB" id="E8MZU0"/>
<dbReference type="Pfam" id="PF13439">
    <property type="entry name" value="Glyco_transf_4"/>
    <property type="match status" value="1"/>
</dbReference>
<gene>
    <name evidence="2" type="ordered locus">ANT_02410</name>
</gene>
<dbReference type="EMBL" id="AP012029">
    <property type="protein sequence ID" value="BAJ62275.1"/>
    <property type="molecule type" value="Genomic_DNA"/>
</dbReference>
<dbReference type="eggNOG" id="COG0438">
    <property type="taxonomic scope" value="Bacteria"/>
</dbReference>
<name>E8MZU0_ANATU</name>
<dbReference type="SUPFAM" id="SSF53756">
    <property type="entry name" value="UDP-Glycosyltransferase/glycogen phosphorylase"/>
    <property type="match status" value="1"/>
</dbReference>
<dbReference type="KEGG" id="atm:ANT_02410"/>
<dbReference type="STRING" id="926569.ANT_02410"/>
<dbReference type="InterPro" id="IPR028098">
    <property type="entry name" value="Glyco_trans_4-like_N"/>
</dbReference>
<accession>E8MZU0</accession>
<sequence>MSQPVAASASLCLLPRLEGLGGPASFRGRLSAALIRRGWQVHQNPDESACRAILVIAGTRDLPALWRARRRGVRIVQRLDGMNWLHRRRFTGVRHFLRSELNNALLAYIRRFLADAVVYQSEFSRRWWERVYGRVEHSAEVIYNAVDLQEYSPQGVEHPPADRWRLLVVEGHLHRGNWLGLENALVLARQLDGWQGKPAELWVAGDVAEELRRRAEELLPGKVRWLGIVPRRDIPALDRSAHLLFSAELNPPCPNAVIEALACGLPVAGFAEGGLPELVGGDGGVLAPWGSDVWKLQTPLSRDALAEFVRQLLIEGEAPRRRARARAERLFDLETMAEGYLRVLLSE</sequence>
<organism evidence="2 3">
    <name type="scientific">Anaerolinea thermophila (strain DSM 14523 / JCM 11388 / NBRC 100420 / UNI-1)</name>
    <dbReference type="NCBI Taxonomy" id="926569"/>
    <lineage>
        <taxon>Bacteria</taxon>
        <taxon>Bacillati</taxon>
        <taxon>Chloroflexota</taxon>
        <taxon>Anaerolineae</taxon>
        <taxon>Anaerolineales</taxon>
        <taxon>Anaerolineaceae</taxon>
        <taxon>Anaerolinea</taxon>
    </lineage>
</organism>
<dbReference type="PANTHER" id="PTHR12526">
    <property type="entry name" value="GLYCOSYLTRANSFERASE"/>
    <property type="match status" value="1"/>
</dbReference>
<proteinExistence type="predicted"/>
<dbReference type="CDD" id="cd03801">
    <property type="entry name" value="GT4_PimA-like"/>
    <property type="match status" value="1"/>
</dbReference>
<dbReference type="HOGENOM" id="CLU_823366_0_0_0"/>
<dbReference type="Proteomes" id="UP000008922">
    <property type="component" value="Chromosome"/>
</dbReference>
<dbReference type="Gene3D" id="3.40.50.2000">
    <property type="entry name" value="Glycogen Phosphorylase B"/>
    <property type="match status" value="2"/>
</dbReference>
<feature type="domain" description="Glycosyltransferase subfamily 4-like N-terminal" evidence="1">
    <location>
        <begin position="64"/>
        <end position="149"/>
    </location>
</feature>
<evidence type="ECO:0000313" key="3">
    <source>
        <dbReference type="Proteomes" id="UP000008922"/>
    </source>
</evidence>
<protein>
    <submittedName>
        <fullName evidence="2">Glycosyltransferase</fullName>
        <ecNumber evidence="2">2.4.-.-</ecNumber>
    </submittedName>
</protein>
<reference evidence="2 3" key="1">
    <citation type="submission" date="2010-12" db="EMBL/GenBank/DDBJ databases">
        <title>Whole genome sequence of Anaerolinea thermophila UNI-1.</title>
        <authorList>
            <person name="Narita-Yamada S."/>
            <person name="Kishi E."/>
            <person name="Watanabe Y."/>
            <person name="Takasaki K."/>
            <person name="Ankai A."/>
            <person name="Oguchi A."/>
            <person name="Fukui S."/>
            <person name="Takahashi M."/>
            <person name="Yashiro I."/>
            <person name="Hosoyama A."/>
            <person name="Sekiguchi Y."/>
            <person name="Hanada S."/>
            <person name="Fujita N."/>
        </authorList>
    </citation>
    <scope>NUCLEOTIDE SEQUENCE [LARGE SCALE GENOMIC DNA]</scope>
    <source>
        <strain evidence="3">DSM 14523 / JCM 11388 / NBRC 100420 / UNI-1</strain>
    </source>
</reference>
<keyword evidence="3" id="KW-1185">Reference proteome</keyword>
<keyword evidence="2" id="KW-0808">Transferase</keyword>
<dbReference type="RefSeq" id="WP_013558672.1">
    <property type="nucleotide sequence ID" value="NC_014960.1"/>
</dbReference>